<comment type="caution">
    <text evidence="5">The sequence shown here is derived from an EMBL/GenBank/DDBJ whole genome shotgun (WGS) entry which is preliminary data.</text>
</comment>
<dbReference type="CDD" id="cd07066">
    <property type="entry name" value="CRD_FZ"/>
    <property type="match status" value="1"/>
</dbReference>
<dbReference type="SUPFAM" id="SSF63501">
    <property type="entry name" value="Frizzled cysteine-rich domain"/>
    <property type="match status" value="1"/>
</dbReference>
<evidence type="ECO:0000256" key="3">
    <source>
        <dbReference type="PROSITE-ProRule" id="PRU00090"/>
    </source>
</evidence>
<gene>
    <name evidence="5" type="ORF">OFUS_LOCUS1065</name>
</gene>
<accession>A0A8J1Y0X0</accession>
<dbReference type="GO" id="GO:0042813">
    <property type="term" value="F:Wnt receptor activity"/>
    <property type="evidence" value="ECO:0007669"/>
    <property type="project" value="TreeGrafter"/>
</dbReference>
<dbReference type="Pfam" id="PF02210">
    <property type="entry name" value="Laminin_G_2"/>
    <property type="match status" value="2"/>
</dbReference>
<dbReference type="AlphaFoldDB" id="A0A8J1Y0X0"/>
<dbReference type="SMART" id="SM00063">
    <property type="entry name" value="FRI"/>
    <property type="match status" value="1"/>
</dbReference>
<evidence type="ECO:0000313" key="5">
    <source>
        <dbReference type="EMBL" id="CAH1773469.1"/>
    </source>
</evidence>
<reference evidence="5" key="1">
    <citation type="submission" date="2022-03" db="EMBL/GenBank/DDBJ databases">
        <authorList>
            <person name="Martin C."/>
        </authorList>
    </citation>
    <scope>NUCLEOTIDE SEQUENCE</scope>
</reference>
<evidence type="ECO:0000313" key="6">
    <source>
        <dbReference type="Proteomes" id="UP000749559"/>
    </source>
</evidence>
<proteinExistence type="predicted"/>
<comment type="caution">
    <text evidence="4">Lacks conserved residue(s) required for the propagation of feature annotation.</text>
</comment>
<keyword evidence="6" id="KW-1185">Reference proteome</keyword>
<dbReference type="GO" id="GO:0060070">
    <property type="term" value="P:canonical Wnt signaling pathway"/>
    <property type="evidence" value="ECO:0007669"/>
    <property type="project" value="TreeGrafter"/>
</dbReference>
<dbReference type="Gene3D" id="2.60.120.200">
    <property type="match status" value="2"/>
</dbReference>
<dbReference type="PANTHER" id="PTHR11309">
    <property type="entry name" value="FRIZZLED"/>
    <property type="match status" value="1"/>
</dbReference>
<dbReference type="GO" id="GO:0035567">
    <property type="term" value="P:non-canonical Wnt signaling pathway"/>
    <property type="evidence" value="ECO:0007669"/>
    <property type="project" value="TreeGrafter"/>
</dbReference>
<feature type="disulfide bond" evidence="3">
    <location>
        <begin position="110"/>
        <end position="134"/>
    </location>
</feature>
<dbReference type="InterPro" id="IPR036790">
    <property type="entry name" value="Frizzled_dom_sf"/>
</dbReference>
<evidence type="ECO:0000256" key="1">
    <source>
        <dbReference type="ARBA" id="ARBA00022473"/>
    </source>
</evidence>
<protein>
    <submittedName>
        <fullName evidence="5">Uncharacterized protein</fullName>
    </submittedName>
</protein>
<dbReference type="GO" id="GO:0017147">
    <property type="term" value="F:Wnt-protein binding"/>
    <property type="evidence" value="ECO:0007669"/>
    <property type="project" value="TreeGrafter"/>
</dbReference>
<dbReference type="InterPro" id="IPR001791">
    <property type="entry name" value="Laminin_G"/>
</dbReference>
<dbReference type="PROSITE" id="PS50038">
    <property type="entry name" value="FZ"/>
    <property type="match status" value="1"/>
</dbReference>
<keyword evidence="2 3" id="KW-1015">Disulfide bond</keyword>
<dbReference type="SUPFAM" id="SSF49899">
    <property type="entry name" value="Concanavalin A-like lectins/glucanases"/>
    <property type="match status" value="2"/>
</dbReference>
<dbReference type="Pfam" id="PF01392">
    <property type="entry name" value="Fz"/>
    <property type="match status" value="1"/>
</dbReference>
<name>A0A8J1Y0X0_OWEFU</name>
<dbReference type="Proteomes" id="UP000749559">
    <property type="component" value="Unassembled WGS sequence"/>
</dbReference>
<dbReference type="InterPro" id="IPR015526">
    <property type="entry name" value="Frizzled/SFRP"/>
</dbReference>
<dbReference type="EMBL" id="CAIIXF020000001">
    <property type="protein sequence ID" value="CAH1773469.1"/>
    <property type="molecule type" value="Genomic_DNA"/>
</dbReference>
<dbReference type="OrthoDB" id="6275838at2759"/>
<dbReference type="GO" id="GO:0005886">
    <property type="term" value="C:plasma membrane"/>
    <property type="evidence" value="ECO:0007669"/>
    <property type="project" value="TreeGrafter"/>
</dbReference>
<organism evidence="5 6">
    <name type="scientific">Owenia fusiformis</name>
    <name type="common">Polychaete worm</name>
    <dbReference type="NCBI Taxonomy" id="6347"/>
    <lineage>
        <taxon>Eukaryota</taxon>
        <taxon>Metazoa</taxon>
        <taxon>Spiralia</taxon>
        <taxon>Lophotrochozoa</taxon>
        <taxon>Annelida</taxon>
        <taxon>Polychaeta</taxon>
        <taxon>Sedentaria</taxon>
        <taxon>Canalipalpata</taxon>
        <taxon>Sabellida</taxon>
        <taxon>Oweniida</taxon>
        <taxon>Oweniidae</taxon>
        <taxon>Owenia</taxon>
    </lineage>
</organism>
<dbReference type="SMART" id="SM00282">
    <property type="entry name" value="LamG"/>
    <property type="match status" value="1"/>
</dbReference>
<dbReference type="InterPro" id="IPR020067">
    <property type="entry name" value="Frizzled_dom"/>
</dbReference>
<dbReference type="PROSITE" id="PS50025">
    <property type="entry name" value="LAM_G_DOMAIN"/>
    <property type="match status" value="1"/>
</dbReference>
<dbReference type="InterPro" id="IPR013320">
    <property type="entry name" value="ConA-like_dom_sf"/>
</dbReference>
<dbReference type="CDD" id="cd00110">
    <property type="entry name" value="LamG"/>
    <property type="match status" value="2"/>
</dbReference>
<evidence type="ECO:0000256" key="4">
    <source>
        <dbReference type="PROSITE-ProRule" id="PRU00122"/>
    </source>
</evidence>
<evidence type="ECO:0000256" key="2">
    <source>
        <dbReference type="ARBA" id="ARBA00023157"/>
    </source>
</evidence>
<dbReference type="Gene3D" id="1.10.2000.10">
    <property type="entry name" value="Frizzled cysteine-rich domain"/>
    <property type="match status" value="1"/>
</dbReference>
<sequence>MKILSFFGAFLVLAVLLFVQGDEDQCHPIVQPFCKQLQYAGGINSTSVEIIRQHRLTIFQQMSPILRSQCSPYLLKFICATEVPLCSQTHVEAMGIPDVIKSPRPCRDMCLDVYKSCARMLRIRARPWPGKLLCHKFPQRNCLAKDEESFDFISRPLNDFFDETLFKTDLQENGAMFDGGLDAEPMEFILDDEITNPESNQESRVFGLEFKTTVADGSIVAFHTTEAKGVIIVALKEGRLVYMANCGEKEIIFKQSNTRYDDGEWHEAFVPHFKPINALNVSRVFGLEFKTTVADGSIVAFHTTEAKGVIIVALKEGRLVYMANCGEKEIIFKQSNTRYDDGEWHEISVPLDWRMLNGASENMQDSETTHGSCQEIFNKATVGAAKLTTNQSGILSSIVASFTGCIRNVKHGEVVPEMAPTSVQNQNGTMRQWSKCQQ</sequence>
<keyword evidence="1" id="KW-0217">Developmental protein</keyword>